<evidence type="ECO:0000259" key="1">
    <source>
        <dbReference type="Pfam" id="PF13460"/>
    </source>
</evidence>
<keyword evidence="3" id="KW-1185">Reference proteome</keyword>
<gene>
    <name evidence="2" type="ORF">ACHAWU_003744</name>
</gene>
<comment type="caution">
    <text evidence="2">The sequence shown here is derived from an EMBL/GenBank/DDBJ whole genome shotgun (WGS) entry which is preliminary data.</text>
</comment>
<protein>
    <recommendedName>
        <fullName evidence="1">NAD(P)-binding domain-containing protein</fullName>
    </recommendedName>
</protein>
<accession>A0ABD3N7G9</accession>
<dbReference type="InterPro" id="IPR036291">
    <property type="entry name" value="NAD(P)-bd_dom_sf"/>
</dbReference>
<dbReference type="Proteomes" id="UP001530293">
    <property type="component" value="Unassembled WGS sequence"/>
</dbReference>
<dbReference type="Pfam" id="PF13460">
    <property type="entry name" value="NAD_binding_10"/>
    <property type="match status" value="1"/>
</dbReference>
<feature type="domain" description="NAD(P)-binding" evidence="1">
    <location>
        <begin position="15"/>
        <end position="177"/>
    </location>
</feature>
<evidence type="ECO:0000313" key="3">
    <source>
        <dbReference type="Proteomes" id="UP001530293"/>
    </source>
</evidence>
<name>A0ABD3N7G9_9STRA</name>
<dbReference type="InterPro" id="IPR051207">
    <property type="entry name" value="ComplexI_NDUFA9_subunit"/>
</dbReference>
<sequence length="254" mass="27350">MASSNAIRSRLLILGGNGYVGQNICHAAIQSNKFDVVRSLNRSGAPSSSSTPSHLSSSLAQVEWISADIFDKIARDDVMSSHDIVISCIGAFGSNEFMQRICGDATIEAIRSAKEHGVVSKFGFVSSAQVYDGSMALKALPTYAPMYGYFQGKFRAENELMNSFPDSHVILRPGFIYGPRHVGRGHVLPLQLVGRPIDFIGRGLGPISSLLQSIPFAGKEISSMVPVESVGEAMIGSLEDVKGVILEAEQIRKF</sequence>
<dbReference type="PANTHER" id="PTHR12126:SF16">
    <property type="entry name" value="MIOREX COMPLEX COMPONENT 2"/>
    <property type="match status" value="1"/>
</dbReference>
<reference evidence="2 3" key="1">
    <citation type="submission" date="2024-10" db="EMBL/GenBank/DDBJ databases">
        <title>Updated reference genomes for cyclostephanoid diatoms.</title>
        <authorList>
            <person name="Roberts W.R."/>
            <person name="Alverson A.J."/>
        </authorList>
    </citation>
    <scope>NUCLEOTIDE SEQUENCE [LARGE SCALE GENOMIC DNA]</scope>
    <source>
        <strain evidence="2 3">AJA232-27</strain>
    </source>
</reference>
<dbReference type="AlphaFoldDB" id="A0ABD3N7G9"/>
<dbReference type="SUPFAM" id="SSF51735">
    <property type="entry name" value="NAD(P)-binding Rossmann-fold domains"/>
    <property type="match status" value="1"/>
</dbReference>
<dbReference type="InterPro" id="IPR016040">
    <property type="entry name" value="NAD(P)-bd_dom"/>
</dbReference>
<evidence type="ECO:0000313" key="2">
    <source>
        <dbReference type="EMBL" id="KAL3771569.1"/>
    </source>
</evidence>
<dbReference type="EMBL" id="JALLBG020000023">
    <property type="protein sequence ID" value="KAL3771569.1"/>
    <property type="molecule type" value="Genomic_DNA"/>
</dbReference>
<proteinExistence type="predicted"/>
<organism evidence="2 3">
    <name type="scientific">Discostella pseudostelligera</name>
    <dbReference type="NCBI Taxonomy" id="259834"/>
    <lineage>
        <taxon>Eukaryota</taxon>
        <taxon>Sar</taxon>
        <taxon>Stramenopiles</taxon>
        <taxon>Ochrophyta</taxon>
        <taxon>Bacillariophyta</taxon>
        <taxon>Coscinodiscophyceae</taxon>
        <taxon>Thalassiosirophycidae</taxon>
        <taxon>Stephanodiscales</taxon>
        <taxon>Stephanodiscaceae</taxon>
        <taxon>Discostella</taxon>
    </lineage>
</organism>
<dbReference type="Gene3D" id="3.40.50.720">
    <property type="entry name" value="NAD(P)-binding Rossmann-like Domain"/>
    <property type="match status" value="1"/>
</dbReference>
<dbReference type="PANTHER" id="PTHR12126">
    <property type="entry name" value="NADH-UBIQUINONE OXIDOREDUCTASE 39 KDA SUBUNIT-RELATED"/>
    <property type="match status" value="1"/>
</dbReference>